<gene>
    <name evidence="1" type="ORF">EXN22_14430</name>
</gene>
<proteinExistence type="predicted"/>
<sequence length="1052" mass="114904">MTWLLELPLPRLPVGEHLAVVVQDEDGHEVNGDAGVNLAMLDANGSLALAISPWQGQQAGDLLWLYWGDQPAIVQMLNDVDVSNTVHVSLPAHYLSDGQISVYYALWQPTRGWQVSAPIRVLVKLSRPGQTAPGELSQLPALAVNVEEVTASNINRVQLSIEPYPGMRVRDRVEVDWGGQRFSQVLDLEQVGVTLSLTVPAEVIRAAGDGDRAELAPTRHVLVQYRVIDELLNSSEGEQKSPWSPRLEVPVKVNGDPLPAACVAIRGEGGGTGCRAQVGNLDERDLLVEIFTYVYHFRVGDVLALHFDGFAFNGEPVPFQHESTVAQVPGPVTFVVPNALARTLGRGTAAVSYRRLRAETPDLASPQVPVIFTDSRTPLALPGVEQASEENYLEPDSPATVQIRHYPWIKAGQTVRIIWTGKRFDNARVFYEQVLTLTEEELEVGPGFIERTVPEHYVAQLWGQRAEVYYLVNNERSASLFLQIGDALALLEAPEVQEAQGGMLAPGDIGEDGATLVIPAGEDVLPGSWVTYFWYGFDEQGFASERQQVETAEQPPVFKVPREIVLASQGQHIHVSYTVSNAARPGRASHALNLTVGELDIGLPAPQVPAAPGAVLDPFDAVDGLQVRVVYEGMHEGQQIAVEWQDELDEDSWVSPSKPGNATGVVDFDVPAAVIGSSIRPLSSPVVIRYIVTDGAEDPRFSIKFELSVKTLAQLPPTQVLEANDGGLDLSDFDENAHFLVAPWPFIALGQWAWLRLHGSSEEGPVNQTLFEGVLDDPEQLTDGLNLAIARVLLLQLISGSQFTLQFKVCFDGSALEANALTFAPLQLIVKPLGWHPYEVNGWITGRFAPVSGFAGARFRRRPIGLVPPIRFSVSHPELASVDETGEVTLLAPLQQALFISADGADDRHASYRLDAPLKWYEKPSRLLYTFTSAQDYCLREGLQMPTIGEVIHREGQRGLGQLWSEWGDLRACGWLQDEEGNWPGSTIVFLGSPPQPEYAYSLSIGVGRIYPIAHGNMVYATGYRLATLACRACTPAHAPCEHEGSRPAGDS</sequence>
<dbReference type="AlphaFoldDB" id="A0A411MJ59"/>
<dbReference type="RefSeq" id="WP_130264696.1">
    <property type="nucleotide sequence ID" value="NZ_CP035952.1"/>
</dbReference>
<dbReference type="EMBL" id="CP035952">
    <property type="protein sequence ID" value="QBF26830.1"/>
    <property type="molecule type" value="Genomic_DNA"/>
</dbReference>
<name>A0A411MJ59_9PSED</name>
<protein>
    <submittedName>
        <fullName evidence="1">Uncharacterized protein</fullName>
    </submittedName>
</protein>
<dbReference type="OrthoDB" id="6986081at2"/>
<accession>A0A411MJ59</accession>
<dbReference type="Proteomes" id="UP000291130">
    <property type="component" value="Chromosome"/>
</dbReference>
<keyword evidence="2" id="KW-1185">Reference proteome</keyword>
<evidence type="ECO:0000313" key="1">
    <source>
        <dbReference type="EMBL" id="QBF26830.1"/>
    </source>
</evidence>
<dbReference type="KEGG" id="ptk:EXN22_14430"/>
<reference evidence="1 2" key="1">
    <citation type="submission" date="2019-02" db="EMBL/GenBank/DDBJ databases">
        <title>Complete genome sequence of Pseudomonas sp. SNU WT1 isolated from rainbow trout.</title>
        <authorList>
            <person name="Oh W.T."/>
            <person name="Park S.C."/>
        </authorList>
    </citation>
    <scope>NUCLEOTIDE SEQUENCE [LARGE SCALE GENOMIC DNA]</scope>
    <source>
        <strain evidence="1 2">SNU WT1</strain>
    </source>
</reference>
<organism evidence="1 2">
    <name type="scientific">Pseudomonas tructae</name>
    <dbReference type="NCBI Taxonomy" id="2518644"/>
    <lineage>
        <taxon>Bacteria</taxon>
        <taxon>Pseudomonadati</taxon>
        <taxon>Pseudomonadota</taxon>
        <taxon>Gammaproteobacteria</taxon>
        <taxon>Pseudomonadales</taxon>
        <taxon>Pseudomonadaceae</taxon>
        <taxon>Pseudomonas</taxon>
    </lineage>
</organism>
<evidence type="ECO:0000313" key="2">
    <source>
        <dbReference type="Proteomes" id="UP000291130"/>
    </source>
</evidence>